<dbReference type="InterPro" id="IPR046867">
    <property type="entry name" value="AldOxase/xan_DH_MoCoBD2"/>
</dbReference>
<protein>
    <submittedName>
        <fullName evidence="5">Molybdopterin-dependent oxidoreductase</fullName>
    </submittedName>
</protein>
<dbReference type="InterPro" id="IPR008274">
    <property type="entry name" value="AldOxase/xan_DH_MoCoBD1"/>
</dbReference>
<sequence length="693" mass="74367">MTRAVTPRAMGTDHERLDGRAKVTGTAPYACEYPTEDTVHLHPVQAAVARGRITSIDTAAAEALDGVHAVLTHLNAPPLYTEDRELAVLQSDEISFRGQLVGAVIADHPEIARHAADLVRVTVDQQLHDARLSTERDDLYKPDVVNPAFDTDTRDGDVETAMAAAEHTIDQRYTTPMEHNNPMEPHSSIALWDGEQLTLHDSTQGAHTVRSTLAPALGLAPESVHVVARHVGGGFGAKGMPHANVVLAALAARHVPGRPVKFALTRQQMFPLAGHRTPTLQRMRLASDGDGRLTALAHDVVEHTSRIKEFAEQTAVCSRNMYATPNRSTSHRLAPLDVPVPSWMRAPGECPGMFAAEVAMDELATEVGVDPIELRLRNEPDTDPETGLPFSSRNLAACLQQGAERFGWNPHDPEPGTRRHRDWLVGTGVASSIYPVFRMAGSTATITVDDAGNHLVEIGATDIGTGTWTALTQISADALEVPVERIDLRIGGTDLPEASVEGGSTGITCWGSAIVDAAHRLRAEHGDSPQANARATGSQQDNPDTGRFAMHAFGAQFAEVHVHADTGEVRVPRMLGIFAAGRIINPRTARSQFLGGMTMGLSMALHEDSVLDPRFGHVVNHDFAGYHIASNADIGDIDITWLDEDDPYVNPMGSKGIGEIGIVGTAAAIANAAYHATGIRARDLPLTPDTFLT</sequence>
<evidence type="ECO:0000313" key="6">
    <source>
        <dbReference type="Proteomes" id="UP000371041"/>
    </source>
</evidence>
<feature type="region of interest" description="Disordered" evidence="3">
    <location>
        <begin position="526"/>
        <end position="545"/>
    </location>
</feature>
<dbReference type="AlphaFoldDB" id="A0A5Q3QED7"/>
<dbReference type="Pfam" id="PF02738">
    <property type="entry name" value="MoCoBD_1"/>
    <property type="match status" value="1"/>
</dbReference>
<dbReference type="InterPro" id="IPR000674">
    <property type="entry name" value="Ald_Oxase/Xan_DH_a/b"/>
</dbReference>
<dbReference type="KEGG" id="sace:GIY23_20520"/>
<feature type="compositionally biased region" description="Polar residues" evidence="3">
    <location>
        <begin position="529"/>
        <end position="543"/>
    </location>
</feature>
<dbReference type="SMART" id="SM01008">
    <property type="entry name" value="Ald_Xan_dh_C"/>
    <property type="match status" value="1"/>
</dbReference>
<dbReference type="Gene3D" id="3.90.1170.50">
    <property type="entry name" value="Aldehyde oxidase/xanthine dehydrogenase, a/b hammerhead"/>
    <property type="match status" value="1"/>
</dbReference>
<dbReference type="GO" id="GO:0016491">
    <property type="term" value="F:oxidoreductase activity"/>
    <property type="evidence" value="ECO:0007669"/>
    <property type="project" value="UniProtKB-KW"/>
</dbReference>
<dbReference type="RefSeq" id="WP_154078156.1">
    <property type="nucleotide sequence ID" value="NZ_CP045929.1"/>
</dbReference>
<dbReference type="Pfam" id="PF20256">
    <property type="entry name" value="MoCoBD_2"/>
    <property type="match status" value="2"/>
</dbReference>
<dbReference type="Proteomes" id="UP000371041">
    <property type="component" value="Chromosome"/>
</dbReference>
<evidence type="ECO:0000259" key="4">
    <source>
        <dbReference type="SMART" id="SM01008"/>
    </source>
</evidence>
<dbReference type="Gene3D" id="3.30.365.10">
    <property type="entry name" value="Aldehyde oxidase/xanthine dehydrogenase, molybdopterin binding domain"/>
    <property type="match status" value="5"/>
</dbReference>
<reference evidence="6" key="1">
    <citation type="submission" date="2019-11" db="EMBL/GenBank/DDBJ databases">
        <title>The complete genome sequence of Saccharopolyspora sp. E2A.</title>
        <authorList>
            <person name="Zhang G."/>
        </authorList>
    </citation>
    <scope>NUCLEOTIDE SEQUENCE [LARGE SCALE GENOMIC DNA]</scope>
    <source>
        <strain evidence="6">E2A</strain>
    </source>
</reference>
<evidence type="ECO:0000256" key="3">
    <source>
        <dbReference type="SAM" id="MobiDB-lite"/>
    </source>
</evidence>
<keyword evidence="6" id="KW-1185">Reference proteome</keyword>
<dbReference type="PANTHER" id="PTHR11908">
    <property type="entry name" value="XANTHINE DEHYDROGENASE"/>
    <property type="match status" value="1"/>
</dbReference>
<keyword evidence="1" id="KW-0500">Molybdenum</keyword>
<evidence type="ECO:0000313" key="5">
    <source>
        <dbReference type="EMBL" id="QGK71584.1"/>
    </source>
</evidence>
<dbReference type="GO" id="GO:0005506">
    <property type="term" value="F:iron ion binding"/>
    <property type="evidence" value="ECO:0007669"/>
    <property type="project" value="InterPro"/>
</dbReference>
<dbReference type="SUPFAM" id="SSF54665">
    <property type="entry name" value="CO dehydrogenase molybdoprotein N-domain-like"/>
    <property type="match status" value="1"/>
</dbReference>
<name>A0A5Q3QED7_9PSEU</name>
<accession>A0A5Q3QED7</accession>
<dbReference type="InterPro" id="IPR016208">
    <property type="entry name" value="Ald_Oxase/xanthine_DH-like"/>
</dbReference>
<dbReference type="InterPro" id="IPR037165">
    <property type="entry name" value="AldOxase/xan_DH_Mopterin-bd_sf"/>
</dbReference>
<evidence type="ECO:0000256" key="2">
    <source>
        <dbReference type="ARBA" id="ARBA00023002"/>
    </source>
</evidence>
<feature type="domain" description="Aldehyde oxidase/xanthine dehydrogenase a/b hammerhead" evidence="4">
    <location>
        <begin position="24"/>
        <end position="127"/>
    </location>
</feature>
<dbReference type="EMBL" id="CP045929">
    <property type="protein sequence ID" value="QGK71584.1"/>
    <property type="molecule type" value="Genomic_DNA"/>
</dbReference>
<evidence type="ECO:0000256" key="1">
    <source>
        <dbReference type="ARBA" id="ARBA00022505"/>
    </source>
</evidence>
<dbReference type="PANTHER" id="PTHR11908:SF132">
    <property type="entry name" value="ALDEHYDE OXIDASE 1-RELATED"/>
    <property type="match status" value="1"/>
</dbReference>
<organism evidence="5 6">
    <name type="scientific">Allosaccharopolyspora coralli</name>
    <dbReference type="NCBI Taxonomy" id="2665642"/>
    <lineage>
        <taxon>Bacteria</taxon>
        <taxon>Bacillati</taxon>
        <taxon>Actinomycetota</taxon>
        <taxon>Actinomycetes</taxon>
        <taxon>Pseudonocardiales</taxon>
        <taxon>Pseudonocardiaceae</taxon>
        <taxon>Allosaccharopolyspora</taxon>
    </lineage>
</organism>
<proteinExistence type="predicted"/>
<keyword evidence="2" id="KW-0560">Oxidoreductase</keyword>
<gene>
    <name evidence="5" type="ORF">GIY23_20520</name>
</gene>
<dbReference type="InterPro" id="IPR036856">
    <property type="entry name" value="Ald_Oxase/Xan_DH_a/b_sf"/>
</dbReference>
<dbReference type="Pfam" id="PF01315">
    <property type="entry name" value="Ald_Xan_dh_C"/>
    <property type="match status" value="1"/>
</dbReference>
<dbReference type="SUPFAM" id="SSF56003">
    <property type="entry name" value="Molybdenum cofactor-binding domain"/>
    <property type="match status" value="1"/>
</dbReference>